<keyword evidence="1" id="KW-0732">Signal</keyword>
<dbReference type="EMBL" id="AVBH01000042">
    <property type="protein sequence ID" value="KGO98895.1"/>
    <property type="molecule type" value="Genomic_DNA"/>
</dbReference>
<organism evidence="2 3">
    <name type="scientific">Lysobacter defluvii IMMIB APB-9 = DSM 18482</name>
    <dbReference type="NCBI Taxonomy" id="1385515"/>
    <lineage>
        <taxon>Bacteria</taxon>
        <taxon>Pseudomonadati</taxon>
        <taxon>Pseudomonadota</taxon>
        <taxon>Gammaproteobacteria</taxon>
        <taxon>Lysobacterales</taxon>
        <taxon>Lysobacteraceae</taxon>
        <taxon>Novilysobacter</taxon>
    </lineage>
</organism>
<evidence type="ECO:0000313" key="2">
    <source>
        <dbReference type="EMBL" id="KGO98895.1"/>
    </source>
</evidence>
<keyword evidence="3" id="KW-1185">Reference proteome</keyword>
<dbReference type="RefSeq" id="WP_027069719.1">
    <property type="nucleotide sequence ID" value="NZ_AUHT01000007.1"/>
</dbReference>
<protein>
    <recommendedName>
        <fullName evidence="4">Secreted protein</fullName>
    </recommendedName>
</protein>
<name>A0A0A0M740_9GAMM</name>
<feature type="signal peptide" evidence="1">
    <location>
        <begin position="1"/>
        <end position="26"/>
    </location>
</feature>
<evidence type="ECO:0000256" key="1">
    <source>
        <dbReference type="SAM" id="SignalP"/>
    </source>
</evidence>
<gene>
    <name evidence="2" type="ORF">N791_13110</name>
</gene>
<sequence>MRGFSFHAVPVLLAAGLALAPPDARAADPIDCELRYDLSGWSAFYKTASGSGTVSCSNGQSMPVKIRAKGGGISFGKTRIVDGRGEFSGVRGIDEVLGAYATAEAHAGAQRSAGAQVMTNGEVSLALAGKGEGWNLGVAFGKFVIER</sequence>
<dbReference type="STRING" id="1385515.GCA_000423325_01335"/>
<proteinExistence type="predicted"/>
<accession>A0A0A0M740</accession>
<dbReference type="Proteomes" id="UP000030003">
    <property type="component" value="Unassembled WGS sequence"/>
</dbReference>
<comment type="caution">
    <text evidence="2">The sequence shown here is derived from an EMBL/GenBank/DDBJ whole genome shotgun (WGS) entry which is preliminary data.</text>
</comment>
<feature type="chain" id="PRO_5001973331" description="Secreted protein" evidence="1">
    <location>
        <begin position="27"/>
        <end position="147"/>
    </location>
</feature>
<evidence type="ECO:0008006" key="4">
    <source>
        <dbReference type="Google" id="ProtNLM"/>
    </source>
</evidence>
<evidence type="ECO:0000313" key="3">
    <source>
        <dbReference type="Proteomes" id="UP000030003"/>
    </source>
</evidence>
<dbReference type="AlphaFoldDB" id="A0A0A0M740"/>
<reference evidence="2 3" key="1">
    <citation type="submission" date="2013-08" db="EMBL/GenBank/DDBJ databases">
        <title>Genomic analysis of Lysobacter defluvii.</title>
        <authorList>
            <person name="Wang Q."/>
            <person name="Wang G."/>
        </authorList>
    </citation>
    <scope>NUCLEOTIDE SEQUENCE [LARGE SCALE GENOMIC DNA]</scope>
    <source>
        <strain evidence="2 3">IMMIB APB-9</strain>
    </source>
</reference>
<dbReference type="eggNOG" id="COG5400">
    <property type="taxonomic scope" value="Bacteria"/>
</dbReference>
<dbReference type="OrthoDB" id="6024727at2"/>